<dbReference type="Pfam" id="PF00072">
    <property type="entry name" value="Response_reg"/>
    <property type="match status" value="1"/>
</dbReference>
<proteinExistence type="predicted"/>
<dbReference type="STRING" id="1513271.XM47_04055"/>
<dbReference type="OrthoDB" id="9808843at2"/>
<dbReference type="PANTHER" id="PTHR44591">
    <property type="entry name" value="STRESS RESPONSE REGULATOR PROTEIN 1"/>
    <property type="match status" value="1"/>
</dbReference>
<dbReference type="GO" id="GO:0000160">
    <property type="term" value="P:phosphorelay signal transduction system"/>
    <property type="evidence" value="ECO:0007669"/>
    <property type="project" value="InterPro"/>
</dbReference>
<evidence type="ECO:0000313" key="4">
    <source>
        <dbReference type="EMBL" id="KMT66404.1"/>
    </source>
</evidence>
<comment type="caution">
    <text evidence="4">The sequence shown here is derived from an EMBL/GenBank/DDBJ whole genome shotgun (WGS) entry which is preliminary data.</text>
</comment>
<dbReference type="CDD" id="cd00156">
    <property type="entry name" value="REC"/>
    <property type="match status" value="1"/>
</dbReference>
<feature type="domain" description="Response regulatory" evidence="3">
    <location>
        <begin position="3"/>
        <end position="111"/>
    </location>
</feature>
<evidence type="ECO:0000313" key="5">
    <source>
        <dbReference type="Proteomes" id="UP000037600"/>
    </source>
</evidence>
<dbReference type="PROSITE" id="PS50110">
    <property type="entry name" value="RESPONSE_REGULATORY"/>
    <property type="match status" value="1"/>
</dbReference>
<reference evidence="4 5" key="1">
    <citation type="submission" date="2015-04" db="EMBL/GenBank/DDBJ databases">
        <title>Draft Genome Sequence of the Novel Agar-Digesting Marine Bacterium Q1.</title>
        <authorList>
            <person name="Li Y."/>
            <person name="Li D."/>
            <person name="Chen G."/>
            <person name="Du Z."/>
        </authorList>
    </citation>
    <scope>NUCLEOTIDE SEQUENCE [LARGE SCALE GENOMIC DNA]</scope>
    <source>
        <strain evidence="4 5">Q1</strain>
    </source>
</reference>
<dbReference type="EMBL" id="LAZL01000004">
    <property type="protein sequence ID" value="KMT66404.1"/>
    <property type="molecule type" value="Genomic_DNA"/>
</dbReference>
<keyword evidence="1 2" id="KW-0597">Phosphoprotein</keyword>
<accession>A0A0J8GYT5</accession>
<dbReference type="SUPFAM" id="SSF52172">
    <property type="entry name" value="CheY-like"/>
    <property type="match status" value="1"/>
</dbReference>
<evidence type="ECO:0000256" key="2">
    <source>
        <dbReference type="PROSITE-ProRule" id="PRU00169"/>
    </source>
</evidence>
<protein>
    <recommendedName>
        <fullName evidence="3">Response regulatory domain-containing protein</fullName>
    </recommendedName>
</protein>
<dbReference type="Proteomes" id="UP000037600">
    <property type="component" value="Unassembled WGS sequence"/>
</dbReference>
<feature type="modified residue" description="4-aspartylphosphate" evidence="2">
    <location>
        <position position="54"/>
    </location>
</feature>
<dbReference type="InterPro" id="IPR001789">
    <property type="entry name" value="Sig_transdc_resp-reg_receiver"/>
</dbReference>
<dbReference type="SMART" id="SM00448">
    <property type="entry name" value="REC"/>
    <property type="match status" value="1"/>
</dbReference>
<evidence type="ECO:0000259" key="3">
    <source>
        <dbReference type="PROSITE" id="PS50110"/>
    </source>
</evidence>
<keyword evidence="5" id="KW-1185">Reference proteome</keyword>
<organism evidence="4 5">
    <name type="scientific">Catenovulum maritimum</name>
    <dbReference type="NCBI Taxonomy" id="1513271"/>
    <lineage>
        <taxon>Bacteria</taxon>
        <taxon>Pseudomonadati</taxon>
        <taxon>Pseudomonadota</taxon>
        <taxon>Gammaproteobacteria</taxon>
        <taxon>Alteromonadales</taxon>
        <taxon>Alteromonadaceae</taxon>
        <taxon>Catenovulum</taxon>
    </lineage>
</organism>
<dbReference type="RefSeq" id="WP_048689973.1">
    <property type="nucleotide sequence ID" value="NZ_KQ130483.1"/>
</dbReference>
<gene>
    <name evidence="4" type="ORF">XM47_04055</name>
</gene>
<dbReference type="Gene3D" id="3.40.50.2300">
    <property type="match status" value="1"/>
</dbReference>
<evidence type="ECO:0000256" key="1">
    <source>
        <dbReference type="ARBA" id="ARBA00022553"/>
    </source>
</evidence>
<dbReference type="AlphaFoldDB" id="A0A0J8GYT5"/>
<dbReference type="PANTHER" id="PTHR44591:SF3">
    <property type="entry name" value="RESPONSE REGULATORY DOMAIN-CONTAINING PROTEIN"/>
    <property type="match status" value="1"/>
</dbReference>
<name>A0A0J8GYT5_9ALTE</name>
<dbReference type="InterPro" id="IPR011006">
    <property type="entry name" value="CheY-like_superfamily"/>
</dbReference>
<dbReference type="InterPro" id="IPR050595">
    <property type="entry name" value="Bact_response_regulator"/>
</dbReference>
<sequence>MFSLIYLDDELSYCEMFEEYFASDNLEIFTFSSANKAIKFCNDSERKIDLAFLDYRLADTTGVEVAKAISSDIPKILVTGELTKPNSDEFIYFISKPFKFSEIEEILLKCNLSL</sequence>